<evidence type="ECO:0000256" key="1">
    <source>
        <dbReference type="SAM" id="Phobius"/>
    </source>
</evidence>
<dbReference type="Proteomes" id="UP000537161">
    <property type="component" value="Unassembled WGS sequence"/>
</dbReference>
<evidence type="ECO:0000313" key="3">
    <source>
        <dbReference type="Proteomes" id="UP000537161"/>
    </source>
</evidence>
<accession>A0A7W9EQB4</accession>
<feature type="transmembrane region" description="Helical" evidence="1">
    <location>
        <begin position="12"/>
        <end position="33"/>
    </location>
</feature>
<keyword evidence="1" id="KW-0812">Transmembrane</keyword>
<evidence type="ECO:0008006" key="4">
    <source>
        <dbReference type="Google" id="ProtNLM"/>
    </source>
</evidence>
<dbReference type="RefSeq" id="WP_184097414.1">
    <property type="nucleotide sequence ID" value="NZ_JACIJH010000004.1"/>
</dbReference>
<protein>
    <recommendedName>
        <fullName evidence="4">Heme exporter protein D</fullName>
    </recommendedName>
</protein>
<sequence>MTGVISGGGQWAYVAAAYALTVLLTGAVLWHSWRAMRRAETRSDALRRDRK</sequence>
<proteinExistence type="predicted"/>
<dbReference type="AlphaFoldDB" id="A0A7W9EQB4"/>
<keyword evidence="3" id="KW-1185">Reference proteome</keyword>
<gene>
    <name evidence="2" type="ORF">FHR21_001834</name>
</gene>
<organism evidence="2 3">
    <name type="scientific">Sphingopyxis panaciterrulae</name>
    <dbReference type="NCBI Taxonomy" id="462372"/>
    <lineage>
        <taxon>Bacteria</taxon>
        <taxon>Pseudomonadati</taxon>
        <taxon>Pseudomonadota</taxon>
        <taxon>Alphaproteobacteria</taxon>
        <taxon>Sphingomonadales</taxon>
        <taxon>Sphingomonadaceae</taxon>
        <taxon>Sphingopyxis</taxon>
    </lineage>
</organism>
<evidence type="ECO:0000313" key="2">
    <source>
        <dbReference type="EMBL" id="MBB5706482.1"/>
    </source>
</evidence>
<reference evidence="2 3" key="1">
    <citation type="submission" date="2020-08" db="EMBL/GenBank/DDBJ databases">
        <title>Genomic Encyclopedia of Type Strains, Phase IV (KMG-IV): sequencing the most valuable type-strain genomes for metagenomic binning, comparative biology and taxonomic classification.</title>
        <authorList>
            <person name="Goeker M."/>
        </authorList>
    </citation>
    <scope>NUCLEOTIDE SEQUENCE [LARGE SCALE GENOMIC DNA]</scope>
    <source>
        <strain evidence="2 3">DSM 27163</strain>
    </source>
</reference>
<keyword evidence="1" id="KW-0472">Membrane</keyword>
<name>A0A7W9EQB4_9SPHN</name>
<keyword evidence="1" id="KW-1133">Transmembrane helix</keyword>
<dbReference type="EMBL" id="JACIJH010000004">
    <property type="protein sequence ID" value="MBB5706482.1"/>
    <property type="molecule type" value="Genomic_DNA"/>
</dbReference>
<comment type="caution">
    <text evidence="2">The sequence shown here is derived from an EMBL/GenBank/DDBJ whole genome shotgun (WGS) entry which is preliminary data.</text>
</comment>